<name>A0A814CF18_9BILA</name>
<evidence type="ECO:0000256" key="1">
    <source>
        <dbReference type="SAM" id="MobiDB-lite"/>
    </source>
</evidence>
<dbReference type="Proteomes" id="UP000663879">
    <property type="component" value="Unassembled WGS sequence"/>
</dbReference>
<gene>
    <name evidence="2" type="ORF">OXX778_LOCUS13340</name>
</gene>
<accession>A0A814CF18</accession>
<feature type="region of interest" description="Disordered" evidence="1">
    <location>
        <begin position="51"/>
        <end position="71"/>
    </location>
</feature>
<organism evidence="2 3">
    <name type="scientific">Brachionus calyciflorus</name>
    <dbReference type="NCBI Taxonomy" id="104777"/>
    <lineage>
        <taxon>Eukaryota</taxon>
        <taxon>Metazoa</taxon>
        <taxon>Spiralia</taxon>
        <taxon>Gnathifera</taxon>
        <taxon>Rotifera</taxon>
        <taxon>Eurotatoria</taxon>
        <taxon>Monogononta</taxon>
        <taxon>Pseudotrocha</taxon>
        <taxon>Ploima</taxon>
        <taxon>Brachionidae</taxon>
        <taxon>Brachionus</taxon>
    </lineage>
</organism>
<comment type="caution">
    <text evidence="2">The sequence shown here is derived from an EMBL/GenBank/DDBJ whole genome shotgun (WGS) entry which is preliminary data.</text>
</comment>
<sequence length="257" mass="30435">MSPNKKLTRSPLLKDTGIQTNLSLTKSDRIVRNNSKLYTFYDYIDQKKESFNKNKSDNDGPKLMYDKRRSLDSSAHKAYSDLDDSEDETQEEIIQKKYIVRRNESFKPKHSLSENNMNIRRTNVYDEYHEDDEENEENYYLRNRRRPQFYVDQTPKNMHIKEKIVYVESSSPKVSMIPQLQPSNQIIYQAPSQPITQPIIYQNNPNQVIVSRRPSQIAQIAIAPINQPLQNFARVPVHVPVQHNTQQNFRRHSYTFR</sequence>
<reference evidence="2" key="1">
    <citation type="submission" date="2021-02" db="EMBL/GenBank/DDBJ databases">
        <authorList>
            <person name="Nowell W R."/>
        </authorList>
    </citation>
    <scope>NUCLEOTIDE SEQUENCE</scope>
    <source>
        <strain evidence="2">Ploen Becks lab</strain>
    </source>
</reference>
<dbReference type="EMBL" id="CAJNOC010002545">
    <property type="protein sequence ID" value="CAF0939283.1"/>
    <property type="molecule type" value="Genomic_DNA"/>
</dbReference>
<evidence type="ECO:0000313" key="2">
    <source>
        <dbReference type="EMBL" id="CAF0939283.1"/>
    </source>
</evidence>
<protein>
    <submittedName>
        <fullName evidence="2">Uncharacterized protein</fullName>
    </submittedName>
</protein>
<keyword evidence="3" id="KW-1185">Reference proteome</keyword>
<evidence type="ECO:0000313" key="3">
    <source>
        <dbReference type="Proteomes" id="UP000663879"/>
    </source>
</evidence>
<proteinExistence type="predicted"/>
<dbReference type="AlphaFoldDB" id="A0A814CF18"/>